<evidence type="ECO:0000313" key="2">
    <source>
        <dbReference type="Proteomes" id="UP000620224"/>
    </source>
</evidence>
<comment type="caution">
    <text evidence="1">The sequence shown here is derived from an EMBL/GenBank/DDBJ whole genome shotgun (WGS) entry which is preliminary data.</text>
</comment>
<reference evidence="1" key="1">
    <citation type="journal article" date="2014" name="Int. J. Syst. Evol. Microbiol.">
        <title>Complete genome sequence of Corynebacterium casei LMG S-19264T (=DSM 44701T), isolated from a smear-ripened cheese.</title>
        <authorList>
            <consortium name="US DOE Joint Genome Institute (JGI-PGF)"/>
            <person name="Walter F."/>
            <person name="Albersmeier A."/>
            <person name="Kalinowski J."/>
            <person name="Ruckert C."/>
        </authorList>
    </citation>
    <scope>NUCLEOTIDE SEQUENCE</scope>
    <source>
        <strain evidence="1">JCM 4490</strain>
    </source>
</reference>
<gene>
    <name evidence="1" type="ORF">GCM10010503_39060</name>
</gene>
<organism evidence="1 2">
    <name type="scientific">Streptomyces lucensis JCM 4490</name>
    <dbReference type="NCBI Taxonomy" id="1306176"/>
    <lineage>
        <taxon>Bacteria</taxon>
        <taxon>Bacillati</taxon>
        <taxon>Actinomycetota</taxon>
        <taxon>Actinomycetes</taxon>
        <taxon>Kitasatosporales</taxon>
        <taxon>Streptomycetaceae</taxon>
        <taxon>Streptomyces</taxon>
    </lineage>
</organism>
<dbReference type="EMBL" id="BMUE01000008">
    <property type="protein sequence ID" value="GGW58216.1"/>
    <property type="molecule type" value="Genomic_DNA"/>
</dbReference>
<protein>
    <submittedName>
        <fullName evidence="1">Uncharacterized protein</fullName>
    </submittedName>
</protein>
<evidence type="ECO:0000313" key="1">
    <source>
        <dbReference type="EMBL" id="GGW58216.1"/>
    </source>
</evidence>
<reference evidence="1" key="2">
    <citation type="submission" date="2020-09" db="EMBL/GenBank/DDBJ databases">
        <authorList>
            <person name="Sun Q."/>
            <person name="Ohkuma M."/>
        </authorList>
    </citation>
    <scope>NUCLEOTIDE SEQUENCE</scope>
    <source>
        <strain evidence="1">JCM 4490</strain>
    </source>
</reference>
<proteinExistence type="predicted"/>
<dbReference type="AlphaFoldDB" id="A0A918MTG3"/>
<keyword evidence="2" id="KW-1185">Reference proteome</keyword>
<accession>A0A918MTG3</accession>
<dbReference type="Proteomes" id="UP000620224">
    <property type="component" value="Unassembled WGS sequence"/>
</dbReference>
<sequence length="104" mass="11030">MQYGSHAIATAGAGTAHGPDLGVVLVVAGVVDCRTSQFSRSVLEDRVEVVHDPGGDVLRRPGSGHRSLPVEARALVLKFRNLRMQFQPPLDSQIVRPAAPDGPP</sequence>
<name>A0A918MTG3_9ACTN</name>